<protein>
    <submittedName>
        <fullName evidence="3">Protein TFG-like isoform X1</fullName>
    </submittedName>
</protein>
<dbReference type="Pfam" id="PF00564">
    <property type="entry name" value="PB1"/>
    <property type="match status" value="1"/>
</dbReference>
<dbReference type="Proteomes" id="UP000595437">
    <property type="component" value="Chromosome 1"/>
</dbReference>
<dbReference type="GO" id="GO:0048208">
    <property type="term" value="P:COPII vesicle coating"/>
    <property type="evidence" value="ECO:0007669"/>
    <property type="project" value="InterPro"/>
</dbReference>
<dbReference type="InterPro" id="IPR033512">
    <property type="entry name" value="TFG"/>
</dbReference>
<evidence type="ECO:0000313" key="4">
    <source>
        <dbReference type="Proteomes" id="UP000595437"/>
    </source>
</evidence>
<proteinExistence type="predicted"/>
<reference evidence="4" key="1">
    <citation type="submission" date="2021-01" db="EMBL/GenBank/DDBJ databases">
        <title>Caligus Genome Assembly.</title>
        <authorList>
            <person name="Gallardo-Escarate C."/>
        </authorList>
    </citation>
    <scope>NUCLEOTIDE SEQUENCE [LARGE SCALE GENOMIC DNA]</scope>
</reference>
<keyword evidence="4" id="KW-1185">Reference proteome</keyword>
<evidence type="ECO:0000259" key="2">
    <source>
        <dbReference type="PROSITE" id="PS51745"/>
    </source>
</evidence>
<dbReference type="GO" id="GO:0042802">
    <property type="term" value="F:identical protein binding"/>
    <property type="evidence" value="ECO:0007669"/>
    <property type="project" value="InterPro"/>
</dbReference>
<name>A0A7T8KH83_CALRO</name>
<dbReference type="SUPFAM" id="SSF54277">
    <property type="entry name" value="CAD &amp; PB1 domains"/>
    <property type="match status" value="1"/>
</dbReference>
<dbReference type="EMBL" id="CP045890">
    <property type="protein sequence ID" value="QQP55888.1"/>
    <property type="molecule type" value="Genomic_DNA"/>
</dbReference>
<evidence type="ECO:0000256" key="1">
    <source>
        <dbReference type="SAM" id="MobiDB-lite"/>
    </source>
</evidence>
<dbReference type="GO" id="GO:0070971">
    <property type="term" value="C:endoplasmic reticulum exit site"/>
    <property type="evidence" value="ECO:0007669"/>
    <property type="project" value="TreeGrafter"/>
</dbReference>
<dbReference type="InterPro" id="IPR053793">
    <property type="entry name" value="PB1-like"/>
</dbReference>
<dbReference type="InterPro" id="IPR000270">
    <property type="entry name" value="PB1_dom"/>
</dbReference>
<dbReference type="Gene3D" id="3.10.20.90">
    <property type="entry name" value="Phosphatidylinositol 3-kinase Catalytic Subunit, Chain A, domain 1"/>
    <property type="match status" value="1"/>
</dbReference>
<sequence>MSKLMIKASLGSDIRRVSIHNEELTYDELILMLQRVFRGKLSNEDDILLKYKDEDDDLITIFDSADLAFALEVCPVLKLTLFLNGEGLSEEENGESALKGMRGVQSVKAELRQIRDRVNRLLDYLEDKSGSGPKVEEDDLKTKEASTEDSVNGEQSKEFDPLQGKNVKRTSLREDLLLQ</sequence>
<dbReference type="AlphaFoldDB" id="A0A7T8KH83"/>
<dbReference type="InterPro" id="IPR034857">
    <property type="entry name" value="PB1_TFG"/>
</dbReference>
<dbReference type="SMART" id="SM00666">
    <property type="entry name" value="PB1"/>
    <property type="match status" value="1"/>
</dbReference>
<evidence type="ECO:0000313" key="3">
    <source>
        <dbReference type="EMBL" id="QQP55888.1"/>
    </source>
</evidence>
<dbReference type="OrthoDB" id="1594986at2759"/>
<organism evidence="3 4">
    <name type="scientific">Caligus rogercresseyi</name>
    <name type="common">Sea louse</name>
    <dbReference type="NCBI Taxonomy" id="217165"/>
    <lineage>
        <taxon>Eukaryota</taxon>
        <taxon>Metazoa</taxon>
        <taxon>Ecdysozoa</taxon>
        <taxon>Arthropoda</taxon>
        <taxon>Crustacea</taxon>
        <taxon>Multicrustacea</taxon>
        <taxon>Hexanauplia</taxon>
        <taxon>Copepoda</taxon>
        <taxon>Siphonostomatoida</taxon>
        <taxon>Caligidae</taxon>
        <taxon>Caligus</taxon>
    </lineage>
</organism>
<feature type="region of interest" description="Disordered" evidence="1">
    <location>
        <begin position="129"/>
        <end position="179"/>
    </location>
</feature>
<dbReference type="CDD" id="cd06401">
    <property type="entry name" value="PB1_TFG"/>
    <property type="match status" value="1"/>
</dbReference>
<dbReference type="PANTHER" id="PTHR15335:SF7">
    <property type="entry name" value="PROTEIN TFG"/>
    <property type="match status" value="1"/>
</dbReference>
<gene>
    <name evidence="3" type="ORF">FKW44_000358</name>
</gene>
<feature type="domain" description="PB1" evidence="2">
    <location>
        <begin position="3"/>
        <end position="84"/>
    </location>
</feature>
<accession>A0A7T8KH83</accession>
<dbReference type="PROSITE" id="PS51745">
    <property type="entry name" value="PB1"/>
    <property type="match status" value="1"/>
</dbReference>
<dbReference type="PANTHER" id="PTHR15335">
    <property type="entry name" value="PROTEIN TFG"/>
    <property type="match status" value="1"/>
</dbReference>